<dbReference type="PANTHER" id="PTHR43356:SF2">
    <property type="entry name" value="PHOSPHATE ACETYLTRANSFERASE"/>
    <property type="match status" value="1"/>
</dbReference>
<name>A0A3B0SJ46_9ZZZZ</name>
<evidence type="ECO:0000313" key="5">
    <source>
        <dbReference type="EMBL" id="VAW00967.1"/>
    </source>
</evidence>
<dbReference type="InterPro" id="IPR002505">
    <property type="entry name" value="PTA_PTB"/>
</dbReference>
<protein>
    <submittedName>
        <fullName evidence="5">Phosphate acetyltransferase</fullName>
        <ecNumber evidence="5">2.3.1.8</ecNumber>
    </submittedName>
</protein>
<dbReference type="PANTHER" id="PTHR43356">
    <property type="entry name" value="PHOSPHATE ACETYLTRANSFERASE"/>
    <property type="match status" value="1"/>
</dbReference>
<keyword evidence="3 5" id="KW-0012">Acyltransferase</keyword>
<reference evidence="5" key="1">
    <citation type="submission" date="2018-06" db="EMBL/GenBank/DDBJ databases">
        <authorList>
            <person name="Zhirakovskaya E."/>
        </authorList>
    </citation>
    <scope>NUCLEOTIDE SEQUENCE</scope>
</reference>
<dbReference type="Pfam" id="PF01515">
    <property type="entry name" value="PTA_PTB"/>
    <property type="match status" value="1"/>
</dbReference>
<dbReference type="InterPro" id="IPR012147">
    <property type="entry name" value="P_Ac_Bu_trans"/>
</dbReference>
<dbReference type="EMBL" id="UOEC01000181">
    <property type="protein sequence ID" value="VAW00967.1"/>
    <property type="molecule type" value="Genomic_DNA"/>
</dbReference>
<accession>A0A3B0SJ46</accession>
<dbReference type="PIRSF" id="PIRSF000428">
    <property type="entry name" value="P_Ac_trans"/>
    <property type="match status" value="1"/>
</dbReference>
<evidence type="ECO:0000256" key="3">
    <source>
        <dbReference type="ARBA" id="ARBA00023315"/>
    </source>
</evidence>
<comment type="similarity">
    <text evidence="1">Belongs to the phosphate acetyltransferase and butyryltransferase family.</text>
</comment>
<dbReference type="Gene3D" id="3.40.718.10">
    <property type="entry name" value="Isopropylmalate Dehydrogenase"/>
    <property type="match status" value="1"/>
</dbReference>
<feature type="domain" description="Phosphate acetyl/butaryl transferase" evidence="4">
    <location>
        <begin position="84"/>
        <end position="298"/>
    </location>
</feature>
<dbReference type="InterPro" id="IPR050500">
    <property type="entry name" value="Phos_Acetyltrans/Butyryltrans"/>
</dbReference>
<evidence type="ECO:0000256" key="2">
    <source>
        <dbReference type="ARBA" id="ARBA00022679"/>
    </source>
</evidence>
<dbReference type="AlphaFoldDB" id="A0A3B0SJ46"/>
<evidence type="ECO:0000256" key="1">
    <source>
        <dbReference type="ARBA" id="ARBA00005656"/>
    </source>
</evidence>
<dbReference type="NCBIfam" id="NF006045">
    <property type="entry name" value="PRK08190.1"/>
    <property type="match status" value="1"/>
</dbReference>
<evidence type="ECO:0000259" key="4">
    <source>
        <dbReference type="Pfam" id="PF01515"/>
    </source>
</evidence>
<gene>
    <name evidence="5" type="ORF">MNBD_ALPHA08-1212</name>
</gene>
<proteinExistence type="inferred from homology"/>
<dbReference type="GO" id="GO:0008959">
    <property type="term" value="F:phosphate acetyltransferase activity"/>
    <property type="evidence" value="ECO:0007669"/>
    <property type="project" value="UniProtKB-EC"/>
</dbReference>
<keyword evidence="2 5" id="KW-0808">Transferase</keyword>
<dbReference type="SUPFAM" id="SSF53659">
    <property type="entry name" value="Isocitrate/Isopropylmalate dehydrogenase-like"/>
    <property type="match status" value="1"/>
</dbReference>
<dbReference type="EC" id="2.3.1.8" evidence="5"/>
<sequence>MKNTPEPQCPPSLLAAVKGNPPRRVGIVNAGKSVVMESARDAVEAGLMVPVFYGDEKRITDCAAQLDWNISDFETIAAKDETEAAGLAAHAAGRGELDILMKGHIHTDVYLRAILNREAGLRTDGRLTHVFSMTFPGDDKPLLITDAAVNATPDFTTHQSIITNSLKVAGQLGITRPKVAFLSATETPNEYITSSLVARELANWAKQNVTGADFCGPLAFDLCVSAKAAKIKGVDDPVAGAADIIVVPEVVVGNALFKAMVHMMGACSAGVVMGAKVPVVLTSRADPVAARLASVALANLMCD</sequence>
<organism evidence="5">
    <name type="scientific">hydrothermal vent metagenome</name>
    <dbReference type="NCBI Taxonomy" id="652676"/>
    <lineage>
        <taxon>unclassified sequences</taxon>
        <taxon>metagenomes</taxon>
        <taxon>ecological metagenomes</taxon>
    </lineage>
</organism>